<gene>
    <name evidence="3" type="ORF">HMPREF9460_01938</name>
</gene>
<evidence type="ECO:0000313" key="4">
    <source>
        <dbReference type="Proteomes" id="UP000029585"/>
    </source>
</evidence>
<keyword evidence="1" id="KW-0472">Membrane</keyword>
<protein>
    <recommendedName>
        <fullName evidence="2">Peptidase C39-like domain-containing protein</fullName>
    </recommendedName>
</protein>
<evidence type="ECO:0000259" key="2">
    <source>
        <dbReference type="Pfam" id="PF13529"/>
    </source>
</evidence>
<dbReference type="Gene3D" id="3.90.70.10">
    <property type="entry name" value="Cysteine proteinases"/>
    <property type="match status" value="1"/>
</dbReference>
<dbReference type="AlphaFoldDB" id="A0A096B981"/>
<keyword evidence="1" id="KW-0812">Transmembrane</keyword>
<reference evidence="3 4" key="1">
    <citation type="submission" date="2011-08" db="EMBL/GenBank/DDBJ databases">
        <title>The Genome Sequence of Clostridium orbiscindens 1_3_50AFAA.</title>
        <authorList>
            <consortium name="The Broad Institute Genome Sequencing Platform"/>
            <person name="Earl A."/>
            <person name="Ward D."/>
            <person name="Feldgarden M."/>
            <person name="Gevers D."/>
            <person name="Daigneault M."/>
            <person name="Strauss J."/>
            <person name="Allen-Vercoe E."/>
            <person name="Young S.K."/>
            <person name="Zeng Q."/>
            <person name="Gargeya S."/>
            <person name="Fitzgerald M."/>
            <person name="Haas B."/>
            <person name="Abouelleil A."/>
            <person name="Alvarado L."/>
            <person name="Arachchi H.M."/>
            <person name="Berlin A."/>
            <person name="Brown A."/>
            <person name="Chapman S.B."/>
            <person name="Chen Z."/>
            <person name="Dunbar C."/>
            <person name="Freedman E."/>
            <person name="Gearin G."/>
            <person name="Gellesch M."/>
            <person name="Goldberg J."/>
            <person name="Griggs A."/>
            <person name="Gujja S."/>
            <person name="Heiman D."/>
            <person name="Howarth C."/>
            <person name="Larson L."/>
            <person name="Lui A."/>
            <person name="MacDonald P.J.P."/>
            <person name="Montmayeur A."/>
            <person name="Murphy C."/>
            <person name="Neiman D."/>
            <person name="Pearson M."/>
            <person name="Priest M."/>
            <person name="Roberts A."/>
            <person name="Saif S."/>
            <person name="Shea T."/>
            <person name="Shenoy N."/>
            <person name="Sisk P."/>
            <person name="Stolte C."/>
            <person name="Sykes S."/>
            <person name="Wortman J."/>
            <person name="Nusbaum C."/>
            <person name="Birren B."/>
        </authorList>
    </citation>
    <scope>NUCLEOTIDE SEQUENCE [LARGE SCALE GENOMIC DNA]</scope>
    <source>
        <strain evidence="3 4">1_3_50AFAA</strain>
    </source>
</reference>
<evidence type="ECO:0000313" key="3">
    <source>
        <dbReference type="EMBL" id="KGF55625.1"/>
    </source>
</evidence>
<organism evidence="3 4">
    <name type="scientific">Flavonifractor plautii 1_3_50AFAA</name>
    <dbReference type="NCBI Taxonomy" id="742738"/>
    <lineage>
        <taxon>Bacteria</taxon>
        <taxon>Bacillati</taxon>
        <taxon>Bacillota</taxon>
        <taxon>Clostridia</taxon>
        <taxon>Eubacteriales</taxon>
        <taxon>Oscillospiraceae</taxon>
        <taxon>Flavonifractor</taxon>
    </lineage>
</organism>
<dbReference type="Proteomes" id="UP000029585">
    <property type="component" value="Unassembled WGS sequence"/>
</dbReference>
<feature type="domain" description="Peptidase C39-like" evidence="2">
    <location>
        <begin position="294"/>
        <end position="426"/>
    </location>
</feature>
<proteinExistence type="predicted"/>
<keyword evidence="4" id="KW-1185">Reference proteome</keyword>
<dbReference type="Pfam" id="PF13529">
    <property type="entry name" value="Peptidase_C39_2"/>
    <property type="match status" value="1"/>
</dbReference>
<dbReference type="HOGENOM" id="CLU_596867_0_0_9"/>
<dbReference type="EMBL" id="ADLO01000056">
    <property type="protein sequence ID" value="KGF55625.1"/>
    <property type="molecule type" value="Genomic_DNA"/>
</dbReference>
<accession>A0A096B981</accession>
<sequence length="458" mass="48682">MAEEQKNSSAETVDAAASAAHTVKGAIKAGKAISGAAKGAAAGGPYGAVAGAVWAGRKHIGKIIAIIAILLLLPVLFLLMLPGLIFGGLVNAFSPADPDTPILNSETAIVENANDITFAINAILGEALDDVMARIEVDFASSGADQMEIKNPYSSGPVYNANLIISQYCAARDEDFESISLDGLASALREHKEHLYSYTSVQESREVTAEDPETGEAITTTETWMVYTIRYNGESYLADTVFALTDEQKELAADYASNLSLFLGDGLLQNLVEWTGNSIPSLGDVTFTDGGTPVVYYNQLDERYASQPYGTDNIGGYGCGPTAMAIVVSSLTDDMVDPVEMAKWSYDNGYWCKSSGSYHALIPAAAEEWGLPVSGCTTSEPQRILDALADGKLVVAIMSEGHFTSSGHFIVLRGVKDGQIMVADPASYKRSEQLWDLSIILNEASRRAAAGGPFWIIG</sequence>
<dbReference type="PATRIC" id="fig|742738.3.peg.1991"/>
<feature type="transmembrane region" description="Helical" evidence="1">
    <location>
        <begin position="63"/>
        <end position="90"/>
    </location>
</feature>
<dbReference type="InterPro" id="IPR039564">
    <property type="entry name" value="Peptidase_C39-like"/>
</dbReference>
<name>A0A096B981_FLAPL</name>
<dbReference type="RefSeq" id="WP_044941053.1">
    <property type="nucleotide sequence ID" value="NZ_KN174163.1"/>
</dbReference>
<keyword evidence="1" id="KW-1133">Transmembrane helix</keyword>
<comment type="caution">
    <text evidence="3">The sequence shown here is derived from an EMBL/GenBank/DDBJ whole genome shotgun (WGS) entry which is preliminary data.</text>
</comment>
<dbReference type="eggNOG" id="COG4990">
    <property type="taxonomic scope" value="Bacteria"/>
</dbReference>
<evidence type="ECO:0000256" key="1">
    <source>
        <dbReference type="SAM" id="Phobius"/>
    </source>
</evidence>